<keyword evidence="16" id="KW-0594">Phospholipid biosynthesis</keyword>
<evidence type="ECO:0000256" key="8">
    <source>
        <dbReference type="ARBA" id="ARBA00022475"/>
    </source>
</evidence>
<evidence type="ECO:0000256" key="11">
    <source>
        <dbReference type="ARBA" id="ARBA00022692"/>
    </source>
</evidence>
<dbReference type="UniPathway" id="UPA00557">
    <property type="reaction ID" value="UER00614"/>
</dbReference>
<evidence type="ECO:0000256" key="13">
    <source>
        <dbReference type="ARBA" id="ARBA00022989"/>
    </source>
</evidence>
<dbReference type="PROSITE" id="PS01315">
    <property type="entry name" value="CDS"/>
    <property type="match status" value="1"/>
</dbReference>
<protein>
    <recommendedName>
        <fullName evidence="7 18">Phosphatidate cytidylyltransferase</fullName>
        <ecNumber evidence="6 18">2.7.7.41</ecNumber>
    </recommendedName>
</protein>
<feature type="transmembrane region" description="Helical" evidence="19">
    <location>
        <begin position="145"/>
        <end position="165"/>
    </location>
</feature>
<evidence type="ECO:0000313" key="21">
    <source>
        <dbReference type="Proteomes" id="UP000319384"/>
    </source>
</evidence>
<accession>A0A520MXK5</accession>
<feature type="transmembrane region" description="Helical" evidence="19">
    <location>
        <begin position="80"/>
        <end position="99"/>
    </location>
</feature>
<keyword evidence="13 19" id="KW-1133">Transmembrane helix</keyword>
<keyword evidence="11 18" id="KW-0812">Transmembrane</keyword>
<feature type="transmembrane region" description="Helical" evidence="19">
    <location>
        <begin position="6"/>
        <end position="37"/>
    </location>
</feature>
<feature type="transmembrane region" description="Helical" evidence="19">
    <location>
        <begin position="120"/>
        <end position="139"/>
    </location>
</feature>
<evidence type="ECO:0000313" key="20">
    <source>
        <dbReference type="EMBL" id="RZO25952.1"/>
    </source>
</evidence>
<keyword evidence="14" id="KW-0443">Lipid metabolism</keyword>
<evidence type="ECO:0000256" key="6">
    <source>
        <dbReference type="ARBA" id="ARBA00012487"/>
    </source>
</evidence>
<evidence type="ECO:0000256" key="15">
    <source>
        <dbReference type="ARBA" id="ARBA00023136"/>
    </source>
</evidence>
<dbReference type="InterPro" id="IPR000374">
    <property type="entry name" value="PC_trans"/>
</dbReference>
<comment type="catalytic activity">
    <reaction evidence="1 18">
        <text>a 1,2-diacyl-sn-glycero-3-phosphate + CTP + H(+) = a CDP-1,2-diacyl-sn-glycerol + diphosphate</text>
        <dbReference type="Rhea" id="RHEA:16229"/>
        <dbReference type="ChEBI" id="CHEBI:15378"/>
        <dbReference type="ChEBI" id="CHEBI:33019"/>
        <dbReference type="ChEBI" id="CHEBI:37563"/>
        <dbReference type="ChEBI" id="CHEBI:58332"/>
        <dbReference type="ChEBI" id="CHEBI:58608"/>
        <dbReference type="EC" id="2.7.7.41"/>
    </reaction>
</comment>
<organism evidence="20 21">
    <name type="scientific">SAR86 cluster bacterium</name>
    <dbReference type="NCBI Taxonomy" id="2030880"/>
    <lineage>
        <taxon>Bacteria</taxon>
        <taxon>Pseudomonadati</taxon>
        <taxon>Pseudomonadota</taxon>
        <taxon>Gammaproteobacteria</taxon>
        <taxon>SAR86 cluster</taxon>
    </lineage>
</organism>
<comment type="subcellular location">
    <subcellularLocation>
        <location evidence="2">Cell membrane</location>
        <topology evidence="2">Multi-pass membrane protein</topology>
    </subcellularLocation>
</comment>
<reference evidence="20 21" key="1">
    <citation type="submission" date="2019-02" db="EMBL/GenBank/DDBJ databases">
        <title>Prokaryotic population dynamics and viral predation in marine succession experiment using metagenomics: the confinement effect.</title>
        <authorList>
            <person name="Haro-Moreno J.M."/>
            <person name="Rodriguez-Valera F."/>
            <person name="Lopez-Perez M."/>
        </authorList>
    </citation>
    <scope>NUCLEOTIDE SEQUENCE [LARGE SCALE GENOMIC DNA]</scope>
    <source>
        <strain evidence="20">MED-G162</strain>
    </source>
</reference>
<evidence type="ECO:0000256" key="2">
    <source>
        <dbReference type="ARBA" id="ARBA00004651"/>
    </source>
</evidence>
<dbReference type="EC" id="2.7.7.41" evidence="6 18"/>
<feature type="transmembrane region" description="Helical" evidence="19">
    <location>
        <begin position="49"/>
        <end position="68"/>
    </location>
</feature>
<gene>
    <name evidence="20" type="ORF">EVA95_02860</name>
</gene>
<evidence type="ECO:0000256" key="14">
    <source>
        <dbReference type="ARBA" id="ARBA00023098"/>
    </source>
</evidence>
<evidence type="ECO:0000256" key="19">
    <source>
        <dbReference type="SAM" id="Phobius"/>
    </source>
</evidence>
<evidence type="ECO:0000256" key="18">
    <source>
        <dbReference type="RuleBase" id="RU003938"/>
    </source>
</evidence>
<dbReference type="GO" id="GO:0016024">
    <property type="term" value="P:CDP-diacylglycerol biosynthetic process"/>
    <property type="evidence" value="ECO:0007669"/>
    <property type="project" value="UniProtKB-UniPathway"/>
</dbReference>
<comment type="caution">
    <text evidence="20">The sequence shown here is derived from an EMBL/GenBank/DDBJ whole genome shotgun (WGS) entry which is preliminary data.</text>
</comment>
<evidence type="ECO:0000256" key="17">
    <source>
        <dbReference type="ARBA" id="ARBA00023264"/>
    </source>
</evidence>
<evidence type="ECO:0000256" key="12">
    <source>
        <dbReference type="ARBA" id="ARBA00022695"/>
    </source>
</evidence>
<dbReference type="EMBL" id="SHBH01000022">
    <property type="protein sequence ID" value="RZO25952.1"/>
    <property type="molecule type" value="Genomic_DNA"/>
</dbReference>
<name>A0A520MXK5_9GAMM</name>
<keyword evidence="12 18" id="KW-0548">Nucleotidyltransferase</keyword>
<dbReference type="PANTHER" id="PTHR46382:SF1">
    <property type="entry name" value="PHOSPHATIDATE CYTIDYLYLTRANSFERASE"/>
    <property type="match status" value="1"/>
</dbReference>
<keyword evidence="9" id="KW-0444">Lipid biosynthesis</keyword>
<evidence type="ECO:0000256" key="3">
    <source>
        <dbReference type="ARBA" id="ARBA00005119"/>
    </source>
</evidence>
<comment type="pathway">
    <text evidence="4">Lipid metabolism.</text>
</comment>
<dbReference type="Pfam" id="PF01148">
    <property type="entry name" value="CTP_transf_1"/>
    <property type="match status" value="1"/>
</dbReference>
<keyword evidence="15 19" id="KW-0472">Membrane</keyword>
<keyword evidence="10 18" id="KW-0808">Transferase</keyword>
<evidence type="ECO:0000256" key="10">
    <source>
        <dbReference type="ARBA" id="ARBA00022679"/>
    </source>
</evidence>
<keyword evidence="8" id="KW-1003">Cell membrane</keyword>
<dbReference type="Proteomes" id="UP000319384">
    <property type="component" value="Unassembled WGS sequence"/>
</dbReference>
<evidence type="ECO:0000256" key="1">
    <source>
        <dbReference type="ARBA" id="ARBA00001698"/>
    </source>
</evidence>
<dbReference type="PANTHER" id="PTHR46382">
    <property type="entry name" value="PHOSPHATIDATE CYTIDYLYLTRANSFERASE"/>
    <property type="match status" value="1"/>
</dbReference>
<sequence length="204" mass="22941">MSNRIYTSILLIASFFLIMFISNVWIFSITIAAICLLSFYEWIKNNFQLTIFGFLIIANFGFWSIFYIHLSTDLNQSSYFMYALIITNTAIFDTFAFLIGSNFGKTYIAKKISPNKTLEGIIGGIFASLFFGIIVGYVFDIFFIVLIFITASIFAFFGDLLVSYFKRQSGIKDTGNVLPGHGGVLDRIDSHLLATPISILALII</sequence>
<comment type="similarity">
    <text evidence="5 18">Belongs to the CDS family.</text>
</comment>
<evidence type="ECO:0000256" key="5">
    <source>
        <dbReference type="ARBA" id="ARBA00010185"/>
    </source>
</evidence>
<proteinExistence type="inferred from homology"/>
<dbReference type="AlphaFoldDB" id="A0A520MXK5"/>
<evidence type="ECO:0000256" key="4">
    <source>
        <dbReference type="ARBA" id="ARBA00005189"/>
    </source>
</evidence>
<keyword evidence="17" id="KW-1208">Phospholipid metabolism</keyword>
<dbReference type="GO" id="GO:0005886">
    <property type="term" value="C:plasma membrane"/>
    <property type="evidence" value="ECO:0007669"/>
    <property type="project" value="UniProtKB-SubCell"/>
</dbReference>
<evidence type="ECO:0000256" key="7">
    <source>
        <dbReference type="ARBA" id="ARBA00019373"/>
    </source>
</evidence>
<comment type="pathway">
    <text evidence="3 18">Phospholipid metabolism; CDP-diacylglycerol biosynthesis; CDP-diacylglycerol from sn-glycerol 3-phosphate: step 3/3.</text>
</comment>
<evidence type="ECO:0000256" key="9">
    <source>
        <dbReference type="ARBA" id="ARBA00022516"/>
    </source>
</evidence>
<dbReference type="GO" id="GO:0004605">
    <property type="term" value="F:phosphatidate cytidylyltransferase activity"/>
    <property type="evidence" value="ECO:0007669"/>
    <property type="project" value="UniProtKB-EC"/>
</dbReference>
<evidence type="ECO:0000256" key="16">
    <source>
        <dbReference type="ARBA" id="ARBA00023209"/>
    </source>
</evidence>